<organism evidence="1 2">
    <name type="scientific">Stylonychia lemnae</name>
    <name type="common">Ciliate</name>
    <dbReference type="NCBI Taxonomy" id="5949"/>
    <lineage>
        <taxon>Eukaryota</taxon>
        <taxon>Sar</taxon>
        <taxon>Alveolata</taxon>
        <taxon>Ciliophora</taxon>
        <taxon>Intramacronucleata</taxon>
        <taxon>Spirotrichea</taxon>
        <taxon>Stichotrichia</taxon>
        <taxon>Sporadotrichida</taxon>
        <taxon>Oxytrichidae</taxon>
        <taxon>Stylonychinae</taxon>
        <taxon>Stylonychia</taxon>
    </lineage>
</organism>
<keyword evidence="2" id="KW-1185">Reference proteome</keyword>
<name>A0A078B063_STYLE</name>
<sequence length="181" mass="20917">MSIRQYNTLANTQLNQQINSPSKVKSSVNFQLRDNSRGSRLDIIQQSNVLGDEMDTLGEMINKRKVLLKPQKQNPAITLTNPSPNNDLNFTTKHDSVIGMSFNPSFEKSPLQTQIQSKTILPSLDQAANSNIQQNNVEELHMNLNFNQNEQKHNESYKQRRVKVKNLKIPRINEYQRRKQE</sequence>
<dbReference type="InParanoid" id="A0A078B063"/>
<accession>A0A078B063</accession>
<protein>
    <submittedName>
        <fullName evidence="1">Uncharacterized protein</fullName>
    </submittedName>
</protein>
<proteinExistence type="predicted"/>
<dbReference type="Proteomes" id="UP000039865">
    <property type="component" value="Unassembled WGS sequence"/>
</dbReference>
<dbReference type="EMBL" id="CCKQ01014663">
    <property type="protein sequence ID" value="CDW86458.1"/>
    <property type="molecule type" value="Genomic_DNA"/>
</dbReference>
<gene>
    <name evidence="1" type="primary">Contig9555.g10216</name>
    <name evidence="1" type="ORF">STYLEM_15553</name>
</gene>
<reference evidence="1 2" key="1">
    <citation type="submission" date="2014-06" db="EMBL/GenBank/DDBJ databases">
        <authorList>
            <person name="Swart Estienne"/>
        </authorList>
    </citation>
    <scope>NUCLEOTIDE SEQUENCE [LARGE SCALE GENOMIC DNA]</scope>
    <source>
        <strain evidence="1 2">130c</strain>
    </source>
</reference>
<dbReference type="AlphaFoldDB" id="A0A078B063"/>
<evidence type="ECO:0000313" key="2">
    <source>
        <dbReference type="Proteomes" id="UP000039865"/>
    </source>
</evidence>
<evidence type="ECO:0000313" key="1">
    <source>
        <dbReference type="EMBL" id="CDW86458.1"/>
    </source>
</evidence>